<dbReference type="Proteomes" id="UP000595481">
    <property type="component" value="Chromosome"/>
</dbReference>
<dbReference type="SUPFAM" id="SSF102220">
    <property type="entry name" value="DNA polymerase III psi subunit"/>
    <property type="match status" value="1"/>
</dbReference>
<dbReference type="InterPro" id="IPR004615">
    <property type="entry name" value="DNA_pol_III_psi"/>
</dbReference>
<accession>A0A7T4ACL4</accession>
<organism evidence="1 2">
    <name type="scientific">Aeromonas jandaei</name>
    <dbReference type="NCBI Taxonomy" id="650"/>
    <lineage>
        <taxon>Bacteria</taxon>
        <taxon>Pseudomonadati</taxon>
        <taxon>Pseudomonadota</taxon>
        <taxon>Gammaproteobacteria</taxon>
        <taxon>Aeromonadales</taxon>
        <taxon>Aeromonadaceae</taxon>
        <taxon>Aeromonas</taxon>
    </lineage>
</organism>
<reference evidence="1 2" key="1">
    <citation type="submission" date="2020-12" db="EMBL/GenBank/DDBJ databases">
        <title>FDA dAtabase for Regulatory Grade micrObial Sequences (FDA-ARGOS): Supporting development and validation of Infectious Disease Dx tests.</title>
        <authorList>
            <person name="Sproer C."/>
            <person name="Gronow S."/>
            <person name="Severitt S."/>
            <person name="Schroder I."/>
            <person name="Tallon L."/>
            <person name="Sadzewicz L."/>
            <person name="Zhao X."/>
            <person name="Boylan J."/>
            <person name="Ott S."/>
            <person name="Bowen H."/>
            <person name="Vavikolanu K."/>
            <person name="Mehta A."/>
            <person name="Aluvathingal J."/>
            <person name="Nadendla S."/>
            <person name="Lowell S."/>
            <person name="Myers T."/>
            <person name="Yan Y."/>
            <person name="Sichtig H."/>
        </authorList>
    </citation>
    <scope>NUCLEOTIDE SEQUENCE [LARGE SCALE GENOMIC DNA]</scope>
    <source>
        <strain evidence="1 2">FDAARGOS_986</strain>
    </source>
</reference>
<evidence type="ECO:0000313" key="1">
    <source>
        <dbReference type="EMBL" id="QQB21324.1"/>
    </source>
</evidence>
<evidence type="ECO:0000313" key="2">
    <source>
        <dbReference type="Proteomes" id="UP000595481"/>
    </source>
</evidence>
<name>A0A7T4ACL4_AERJA</name>
<dbReference type="EMBL" id="CP066092">
    <property type="protein sequence ID" value="QQB21324.1"/>
    <property type="molecule type" value="Genomic_DNA"/>
</dbReference>
<dbReference type="Pfam" id="PF03603">
    <property type="entry name" value="DNA_III_psi"/>
    <property type="match status" value="1"/>
</dbReference>
<sequence length="143" mass="15668">MTDPVRQSMLARMGIQSWQLRRPAMLGVAPAEEAEAASTESPQEAIPQAPRPAGKLWLLAQALPAATLLEDICQLLAIRTDEVTLLSTPPEAHWLQQEPSPLLWLTEADSRWPDALVCPLAPGSAEKRALWQQLQPHLAARTA</sequence>
<proteinExistence type="predicted"/>
<dbReference type="RefSeq" id="WP_042030683.1">
    <property type="nucleotide sequence ID" value="NZ_CAWMFX010000021.1"/>
</dbReference>
<gene>
    <name evidence="1" type="ORF">I6H43_07300</name>
</gene>
<dbReference type="GeneID" id="69551074"/>
<keyword evidence="2" id="KW-1185">Reference proteome</keyword>
<protein>
    <submittedName>
        <fullName evidence="1">DNA polymerase III subunit psi</fullName>
    </submittedName>
</protein>
<dbReference type="InterPro" id="IPR036654">
    <property type="entry name" value="DNA_pol_III_psi_sf"/>
</dbReference>